<evidence type="ECO:0000313" key="2">
    <source>
        <dbReference type="EMBL" id="MST50119.1"/>
    </source>
</evidence>
<protein>
    <submittedName>
        <fullName evidence="2">Uncharacterized protein</fullName>
    </submittedName>
</protein>
<evidence type="ECO:0000256" key="1">
    <source>
        <dbReference type="SAM" id="SignalP"/>
    </source>
</evidence>
<name>A0A7K0K3V7_9ACTO</name>
<evidence type="ECO:0000313" key="3">
    <source>
        <dbReference type="Proteomes" id="UP000442535"/>
    </source>
</evidence>
<dbReference type="RefSeq" id="WP_154545456.1">
    <property type="nucleotide sequence ID" value="NZ_JAQYQY010000030.1"/>
</dbReference>
<reference evidence="2 3" key="1">
    <citation type="submission" date="2019-08" db="EMBL/GenBank/DDBJ databases">
        <title>In-depth cultivation of the pig gut microbiome towards novel bacterial diversity and tailored functional studies.</title>
        <authorList>
            <person name="Wylensek D."/>
            <person name="Hitch T.C.A."/>
            <person name="Clavel T."/>
        </authorList>
    </citation>
    <scope>NUCLEOTIDE SEQUENCE [LARGE SCALE GENOMIC DNA]</scope>
    <source>
        <strain evidence="2 3">RF-GAM-744-WT-7</strain>
    </source>
</reference>
<keyword evidence="3" id="KW-1185">Reference proteome</keyword>
<sequence>MKAIKFASALAVAATMSLGGITVANADNNPVGDLNSGGVNQDIMAVGCSFTVITNNSWTFAEGE</sequence>
<dbReference type="AlphaFoldDB" id="A0A7K0K3V7"/>
<feature type="chain" id="PRO_5029806474" evidence="1">
    <location>
        <begin position="27"/>
        <end position="64"/>
    </location>
</feature>
<dbReference type="Proteomes" id="UP000442535">
    <property type="component" value="Unassembled WGS sequence"/>
</dbReference>
<comment type="caution">
    <text evidence="2">The sequence shown here is derived from an EMBL/GenBank/DDBJ whole genome shotgun (WGS) entry which is preliminary data.</text>
</comment>
<organism evidence="2 3">
    <name type="scientific">Mobiluncus porci</name>
    <dbReference type="NCBI Taxonomy" id="2652278"/>
    <lineage>
        <taxon>Bacteria</taxon>
        <taxon>Bacillati</taxon>
        <taxon>Actinomycetota</taxon>
        <taxon>Actinomycetes</taxon>
        <taxon>Actinomycetales</taxon>
        <taxon>Actinomycetaceae</taxon>
        <taxon>Mobiluncus</taxon>
    </lineage>
</organism>
<accession>A0A7K0K3V7</accession>
<dbReference type="EMBL" id="VUMY01000013">
    <property type="protein sequence ID" value="MST50119.1"/>
    <property type="molecule type" value="Genomic_DNA"/>
</dbReference>
<proteinExistence type="predicted"/>
<keyword evidence="1" id="KW-0732">Signal</keyword>
<gene>
    <name evidence="2" type="ORF">FYJ63_07710</name>
</gene>
<feature type="signal peptide" evidence="1">
    <location>
        <begin position="1"/>
        <end position="26"/>
    </location>
</feature>